<dbReference type="InterPro" id="IPR001844">
    <property type="entry name" value="Cpn60/GroEL"/>
</dbReference>
<dbReference type="EMBL" id="KU595479">
    <property type="protein sequence ID" value="AQM32645.1"/>
    <property type="molecule type" value="Genomic_DNA"/>
</dbReference>
<comment type="similarity">
    <text evidence="1">Belongs to the chaperonin (HSP60) family.</text>
</comment>
<dbReference type="CDD" id="cd03344">
    <property type="entry name" value="GroEL"/>
    <property type="match status" value="1"/>
</dbReference>
<organism evidence="5">
    <name type="scientific">uncultured virus</name>
    <dbReference type="NCBI Taxonomy" id="340016"/>
    <lineage>
        <taxon>Viruses</taxon>
        <taxon>environmental samples</taxon>
    </lineage>
</organism>
<keyword evidence="4" id="KW-0143">Chaperone</keyword>
<dbReference type="Gene3D" id="3.50.7.10">
    <property type="entry name" value="GroEL"/>
    <property type="match status" value="1"/>
</dbReference>
<dbReference type="PROSITE" id="PS00296">
    <property type="entry name" value="CHAPERONINS_CPN60"/>
    <property type="match status" value="1"/>
</dbReference>
<dbReference type="NCBIfam" id="NF009487">
    <property type="entry name" value="PRK12849.1"/>
    <property type="match status" value="1"/>
</dbReference>
<evidence type="ECO:0000256" key="1">
    <source>
        <dbReference type="ARBA" id="ARBA00006607"/>
    </source>
</evidence>
<dbReference type="NCBIfam" id="NF009488">
    <property type="entry name" value="PRK12850.1"/>
    <property type="match status" value="1"/>
</dbReference>
<protein>
    <submittedName>
        <fullName evidence="5">Chaperonin GroEL</fullName>
    </submittedName>
</protein>
<dbReference type="InterPro" id="IPR027410">
    <property type="entry name" value="TCP-1-like_intermed_sf"/>
</dbReference>
<dbReference type="Gene3D" id="3.30.260.10">
    <property type="entry name" value="TCP-1-like chaperonin intermediate domain"/>
    <property type="match status" value="1"/>
</dbReference>
<evidence type="ECO:0000256" key="3">
    <source>
        <dbReference type="ARBA" id="ARBA00022840"/>
    </source>
</evidence>
<dbReference type="NCBIfam" id="NF000592">
    <property type="entry name" value="PRK00013.1"/>
    <property type="match status" value="1"/>
</dbReference>
<keyword evidence="2" id="KW-0547">Nucleotide-binding</keyword>
<dbReference type="SUPFAM" id="SSF54849">
    <property type="entry name" value="GroEL-intermediate domain like"/>
    <property type="match status" value="1"/>
</dbReference>
<dbReference type="Pfam" id="PF00118">
    <property type="entry name" value="Cpn60_TCP1"/>
    <property type="match status" value="1"/>
</dbReference>
<dbReference type="GO" id="GO:0042026">
    <property type="term" value="P:protein refolding"/>
    <property type="evidence" value="ECO:0007669"/>
    <property type="project" value="InterPro"/>
</dbReference>
<reference evidence="5" key="1">
    <citation type="journal article" date="2017" name="ISME J.">
        <title>Novel chaperonins are prevalent in the virioplankton and demonstrate links to viral biology and ecology.</title>
        <authorList>
            <person name="Marine R.L."/>
            <person name="Nasko D.J."/>
            <person name="Wray J."/>
            <person name="Polson S.W."/>
            <person name="Wommack K.E."/>
        </authorList>
    </citation>
    <scope>NUCLEOTIDE SEQUENCE</scope>
</reference>
<evidence type="ECO:0000313" key="5">
    <source>
        <dbReference type="EMBL" id="AQM32645.1"/>
    </source>
</evidence>
<name>A0A240F778_9VIRU</name>
<dbReference type="NCBIfam" id="NF009489">
    <property type="entry name" value="PRK12851.1"/>
    <property type="match status" value="1"/>
</dbReference>
<accession>A0A240F778</accession>
<dbReference type="FunFam" id="3.50.7.10:FF:000001">
    <property type="entry name" value="60 kDa chaperonin"/>
    <property type="match status" value="1"/>
</dbReference>
<dbReference type="GO" id="GO:0140662">
    <property type="term" value="F:ATP-dependent protein folding chaperone"/>
    <property type="evidence" value="ECO:0007669"/>
    <property type="project" value="InterPro"/>
</dbReference>
<dbReference type="SUPFAM" id="SSF48592">
    <property type="entry name" value="GroEL equatorial domain-like"/>
    <property type="match status" value="1"/>
</dbReference>
<dbReference type="NCBIfam" id="TIGR02348">
    <property type="entry name" value="GroEL"/>
    <property type="match status" value="1"/>
</dbReference>
<dbReference type="InterPro" id="IPR002423">
    <property type="entry name" value="Cpn60/GroEL/TCP-1"/>
</dbReference>
<dbReference type="InterPro" id="IPR027409">
    <property type="entry name" value="GroEL-like_apical_dom_sf"/>
</dbReference>
<keyword evidence="3" id="KW-0067">ATP-binding</keyword>
<dbReference type="PRINTS" id="PR00298">
    <property type="entry name" value="CHAPERONIN60"/>
</dbReference>
<dbReference type="InterPro" id="IPR018370">
    <property type="entry name" value="Chaperonin_Cpn60_CS"/>
</dbReference>
<evidence type="ECO:0000256" key="4">
    <source>
        <dbReference type="ARBA" id="ARBA00023186"/>
    </source>
</evidence>
<dbReference type="InterPro" id="IPR027413">
    <property type="entry name" value="GROEL-like_equatorial_sf"/>
</dbReference>
<dbReference type="GO" id="GO:0005524">
    <property type="term" value="F:ATP binding"/>
    <property type="evidence" value="ECO:0007669"/>
    <property type="project" value="UniProtKB-KW"/>
</dbReference>
<proteinExistence type="inferred from homology"/>
<gene>
    <name evidence="5" type="primary">GroEL</name>
</gene>
<dbReference type="SUPFAM" id="SSF52029">
    <property type="entry name" value="GroEL apical domain-like"/>
    <property type="match status" value="1"/>
</dbReference>
<sequence length="540" mass="58020">MSKQVTLGSKARTNLVKGIDILADAVVSTLGPNGRNVVIANEQGAPQSTKDGVTVAKSISLSDPEQELGVQLVKQAAIKTAEKAGDGTTTSTLLAREMIIRGLNALNNNENAVQIKRDIDTTVKEVVNNLKNNIAEDISGEEQLEQIATISANNDPETGKLIATAIEKVGMEGVVHIEESKTGETYLETVEGLQFDRGYKSPYFVTNNSSMTATLDNPLILIADQKLTQVKELLPILESVSSQARSLLIIAEDIDNEALATLIVNKMRGTMKVVAVKAPDFGDRRKLVLEDIAITTGGQVFDKQKGMKLDKFSWDWFGEARTVTVGKEQTTIVDGKGGIESIEARIEELQQQIDKATTPFETEKLQERLAKFVGGVAIIHVGGNTETEMKEKKDRVDDALHATKAAIEEGIVPGGGIALLYASNGIKANTTGAQIVKAACSKPFNQILVNAGFDEVKGQILADQLCNSGNDTWAGFNIKTEEVVDMKKSGIIDPTKVARTALQNAASVAGTVLLTECTVVDEPSEEQKQPQIDPSMMGMM</sequence>
<dbReference type="PANTHER" id="PTHR45633">
    <property type="entry name" value="60 KDA HEAT SHOCK PROTEIN, MITOCHONDRIAL"/>
    <property type="match status" value="1"/>
</dbReference>
<dbReference type="Gene3D" id="1.10.560.10">
    <property type="entry name" value="GroEL-like equatorial domain"/>
    <property type="match status" value="1"/>
</dbReference>
<evidence type="ECO:0000256" key="2">
    <source>
        <dbReference type="ARBA" id="ARBA00022741"/>
    </source>
</evidence>